<organism evidence="1 2">
    <name type="scientific">Colletotrichum truncatum</name>
    <name type="common">Anthracnose fungus</name>
    <name type="synonym">Colletotrichum capsici</name>
    <dbReference type="NCBI Taxonomy" id="5467"/>
    <lineage>
        <taxon>Eukaryota</taxon>
        <taxon>Fungi</taxon>
        <taxon>Dikarya</taxon>
        <taxon>Ascomycota</taxon>
        <taxon>Pezizomycotina</taxon>
        <taxon>Sordariomycetes</taxon>
        <taxon>Hypocreomycetidae</taxon>
        <taxon>Glomerellales</taxon>
        <taxon>Glomerellaceae</taxon>
        <taxon>Colletotrichum</taxon>
        <taxon>Colletotrichum truncatum species complex</taxon>
    </lineage>
</organism>
<name>A0ACC3Z6H5_COLTU</name>
<keyword evidence="2" id="KW-1185">Reference proteome</keyword>
<gene>
    <name evidence="1" type="ORF">CTRU02_206318</name>
</gene>
<protein>
    <submittedName>
        <fullName evidence="1">Fungal specific transcription factor domain-containing protein</fullName>
    </submittedName>
</protein>
<comment type="caution">
    <text evidence="1">The sequence shown here is derived from an EMBL/GenBank/DDBJ whole genome shotgun (WGS) entry which is preliminary data.</text>
</comment>
<reference evidence="1 2" key="1">
    <citation type="journal article" date="2020" name="Phytopathology">
        <title>Genome Sequence Resources of Colletotrichum truncatum, C. plurivorum, C. musicola, and C. sojae: Four Species Pathogenic to Soybean (Glycine max).</title>
        <authorList>
            <person name="Rogerio F."/>
            <person name="Boufleur T.R."/>
            <person name="Ciampi-Guillardi M."/>
            <person name="Sukno S.A."/>
            <person name="Thon M.R."/>
            <person name="Massola Junior N.S."/>
            <person name="Baroncelli R."/>
        </authorList>
    </citation>
    <scope>NUCLEOTIDE SEQUENCE [LARGE SCALE GENOMIC DNA]</scope>
    <source>
        <strain evidence="1 2">CMES1059</strain>
    </source>
</reference>
<dbReference type="EMBL" id="VUJX02000003">
    <property type="protein sequence ID" value="KAL0939708.1"/>
    <property type="molecule type" value="Genomic_DNA"/>
</dbReference>
<sequence>MRASELAFPALLFQTLAVALLFLPLDDAEVAEGLHLHDHLACDALSASYSATGSKLADMFRQYSPSLATVQHDLVKCLWLKTNSRGTASWQVLGSAIRQAQALGLHLQRNLQNQPSLTADDAVASVWWDEYRRRLWITLFTWDSHMACILSRPRAINLSDCTAEPPAGCDIPRDRLTSLPRPISFSEKPPMFANRLFSYTLGRKVHEILTTSANKRTVPSYSAVSKFHGEIMSLWDNHHPALRRKNPDTSWDATTPLIIQQREYARVLATSVLLTLHRDHAPLHEESLKIATRAALALLEAVGKLLALLPAHQQRVYGFSCHCIDSCLFIAYAVVFLDKMDRDTAEKALLATRESALRLDKLADRSPLARTGFAALRKAEAVMSEHLGLDAVQQSAAGDVPFAVPSEELEKRVLDFSGPLFDIDSNGLNSRFQPEFYEIEADGLFEL</sequence>
<evidence type="ECO:0000313" key="1">
    <source>
        <dbReference type="EMBL" id="KAL0939708.1"/>
    </source>
</evidence>
<accession>A0ACC3Z6H5</accession>
<evidence type="ECO:0000313" key="2">
    <source>
        <dbReference type="Proteomes" id="UP000805649"/>
    </source>
</evidence>
<proteinExistence type="predicted"/>
<dbReference type="Proteomes" id="UP000805649">
    <property type="component" value="Unassembled WGS sequence"/>
</dbReference>